<dbReference type="AlphaFoldDB" id="A0A150ME78"/>
<accession>A0A150ME78</accession>
<comment type="caution">
    <text evidence="2">The sequence shown here is derived from an EMBL/GenBank/DDBJ whole genome shotgun (WGS) entry which is preliminary data.</text>
</comment>
<proteinExistence type="predicted"/>
<feature type="region of interest" description="Disordered" evidence="1">
    <location>
        <begin position="9"/>
        <end position="39"/>
    </location>
</feature>
<sequence length="39" mass="4143">MIKFIHAIQETDDSGTDGMRQPRRGAAGPACCRGSGGFF</sequence>
<evidence type="ECO:0000313" key="2">
    <source>
        <dbReference type="EMBL" id="KYD22850.1"/>
    </source>
</evidence>
<organism evidence="2 3">
    <name type="scientific">Caldibacillus debilis</name>
    <dbReference type="NCBI Taxonomy" id="301148"/>
    <lineage>
        <taxon>Bacteria</taxon>
        <taxon>Bacillati</taxon>
        <taxon>Bacillota</taxon>
        <taxon>Bacilli</taxon>
        <taxon>Bacillales</taxon>
        <taxon>Bacillaceae</taxon>
        <taxon>Caldibacillus</taxon>
    </lineage>
</organism>
<protein>
    <submittedName>
        <fullName evidence="2">Uncharacterized protein</fullName>
    </submittedName>
</protein>
<reference evidence="2 3" key="1">
    <citation type="submission" date="2016-01" db="EMBL/GenBank/DDBJ databases">
        <title>Draft Genome Sequences of Seven Thermophilic Sporeformers Isolated from Foods.</title>
        <authorList>
            <person name="Berendsen E.M."/>
            <person name="Wells-Bennik M.H."/>
            <person name="Krawcyk A.O."/>
            <person name="De Jong A."/>
            <person name="Holsappel S."/>
            <person name="Eijlander R.T."/>
            <person name="Kuipers O.P."/>
        </authorList>
    </citation>
    <scope>NUCLEOTIDE SEQUENCE [LARGE SCALE GENOMIC DNA]</scope>
    <source>
        <strain evidence="2 3">B4135</strain>
    </source>
</reference>
<gene>
    <name evidence="2" type="ORF">B4135_1073</name>
</gene>
<evidence type="ECO:0000256" key="1">
    <source>
        <dbReference type="SAM" id="MobiDB-lite"/>
    </source>
</evidence>
<dbReference type="STRING" id="301148.B4135_1073"/>
<name>A0A150ME78_9BACI</name>
<evidence type="ECO:0000313" key="3">
    <source>
        <dbReference type="Proteomes" id="UP000075683"/>
    </source>
</evidence>
<dbReference type="EMBL" id="LQYT01000006">
    <property type="protein sequence ID" value="KYD22850.1"/>
    <property type="molecule type" value="Genomic_DNA"/>
</dbReference>
<dbReference type="Proteomes" id="UP000075683">
    <property type="component" value="Unassembled WGS sequence"/>
</dbReference>